<evidence type="ECO:0000313" key="3">
    <source>
        <dbReference type="Proteomes" id="UP000199572"/>
    </source>
</evidence>
<protein>
    <submittedName>
        <fullName evidence="2">Aspartyl protease</fullName>
    </submittedName>
</protein>
<dbReference type="RefSeq" id="WP_139180220.1">
    <property type="nucleotide sequence ID" value="NZ_FOGG01000026.1"/>
</dbReference>
<evidence type="ECO:0000256" key="1">
    <source>
        <dbReference type="SAM" id="SignalP"/>
    </source>
</evidence>
<dbReference type="Gene3D" id="2.40.70.10">
    <property type="entry name" value="Acid Proteases"/>
    <property type="match status" value="1"/>
</dbReference>
<reference evidence="2 3" key="1">
    <citation type="submission" date="2016-10" db="EMBL/GenBank/DDBJ databases">
        <authorList>
            <person name="de Groot N.N."/>
        </authorList>
    </citation>
    <scope>NUCLEOTIDE SEQUENCE [LARGE SCALE GENOMIC DNA]</scope>
    <source>
        <strain evidence="2 3">DSM 18610</strain>
    </source>
</reference>
<name>A0A1H9U1N4_9SPHI</name>
<dbReference type="STRING" id="390241.SAMN04488023_12630"/>
<dbReference type="SUPFAM" id="SSF50630">
    <property type="entry name" value="Acid proteases"/>
    <property type="match status" value="1"/>
</dbReference>
<feature type="signal peptide" evidence="1">
    <location>
        <begin position="1"/>
        <end position="18"/>
    </location>
</feature>
<proteinExistence type="predicted"/>
<keyword evidence="2" id="KW-0645">Protease</keyword>
<dbReference type="GO" id="GO:0006508">
    <property type="term" value="P:proteolysis"/>
    <property type="evidence" value="ECO:0007669"/>
    <property type="project" value="UniProtKB-KW"/>
</dbReference>
<dbReference type="GO" id="GO:0008233">
    <property type="term" value="F:peptidase activity"/>
    <property type="evidence" value="ECO:0007669"/>
    <property type="project" value="UniProtKB-KW"/>
</dbReference>
<gene>
    <name evidence="2" type="ORF">SAMN04488023_12630</name>
</gene>
<dbReference type="EMBL" id="FOGG01000026">
    <property type="protein sequence ID" value="SES03064.1"/>
    <property type="molecule type" value="Genomic_DNA"/>
</dbReference>
<organism evidence="2 3">
    <name type="scientific">Pedobacter rhizosphaerae</name>
    <dbReference type="NCBI Taxonomy" id="390241"/>
    <lineage>
        <taxon>Bacteria</taxon>
        <taxon>Pseudomonadati</taxon>
        <taxon>Bacteroidota</taxon>
        <taxon>Sphingobacteriia</taxon>
        <taxon>Sphingobacteriales</taxon>
        <taxon>Sphingobacteriaceae</taxon>
        <taxon>Pedobacter</taxon>
    </lineage>
</organism>
<dbReference type="AlphaFoldDB" id="A0A1H9U1N4"/>
<feature type="chain" id="PRO_5011680682" evidence="1">
    <location>
        <begin position="19"/>
        <end position="386"/>
    </location>
</feature>
<keyword evidence="2" id="KW-0378">Hydrolase</keyword>
<evidence type="ECO:0000313" key="2">
    <source>
        <dbReference type="EMBL" id="SES03064.1"/>
    </source>
</evidence>
<dbReference type="Proteomes" id="UP000199572">
    <property type="component" value="Unassembled WGS sequence"/>
</dbReference>
<keyword evidence="1" id="KW-0732">Signal</keyword>
<accession>A0A1H9U1N4</accession>
<dbReference type="OrthoDB" id="5166556at2"/>
<sequence>MKNLILLFLVFLSWQSFAQNHRPIVNAISKKARIYEDDELVKGWNISPGVAMDVFSTNKLTHPKKVKFITDIDSIVFMLKPGQQKDFIVLLNGKDSCLTRIQSPEIKNFSQLKPEIHDSIPLIINAENTIYSRGILNYVDTLNLNFDTGTTELTLTNKVLTDSIKSKIKLYDTLYELILGKRIYKSKVYDAALSGHGTDGRFGWDLFDGMIVEINYDRGLLIIHSKMPKMIRKDAAFTRLNIKYSKQLLFVESEIAQGKTKNKDWFLFDTGYQRTVMLDNDLLSQNNFPSDKMEVINKVMMHGGTGNEVPVITSNLESLKIGRYALTNVPAQLLTTNKPMRGANIHILGNEILKRFNVIMDFQENVIYMKPNAVFRTDYAEKKKNG</sequence>
<dbReference type="InterPro" id="IPR021109">
    <property type="entry name" value="Peptidase_aspartic_dom_sf"/>
</dbReference>
<keyword evidence="3" id="KW-1185">Reference proteome</keyword>